<dbReference type="InterPro" id="IPR015943">
    <property type="entry name" value="WD40/YVTN_repeat-like_dom_sf"/>
</dbReference>
<feature type="region of interest" description="Disordered" evidence="6">
    <location>
        <begin position="1"/>
        <end position="49"/>
    </location>
</feature>
<dbReference type="PANTHER" id="PTHR19876">
    <property type="entry name" value="COATOMER"/>
    <property type="match status" value="1"/>
</dbReference>
<dbReference type="InterPro" id="IPR036322">
    <property type="entry name" value="WD40_repeat_dom_sf"/>
</dbReference>
<keyword evidence="3" id="KW-0677">Repeat</keyword>
<dbReference type="Gene3D" id="2.130.10.10">
    <property type="entry name" value="YVTN repeat-like/Quinoprotein amine dehydrogenase"/>
    <property type="match status" value="2"/>
</dbReference>
<evidence type="ECO:0000256" key="1">
    <source>
        <dbReference type="ARBA" id="ARBA00004347"/>
    </source>
</evidence>
<name>A0A4C1TPE0_EUMVA</name>
<keyword evidence="8" id="KW-1185">Reference proteome</keyword>
<dbReference type="OrthoDB" id="5600418at2759"/>
<evidence type="ECO:0000256" key="5">
    <source>
        <dbReference type="SAM" id="Coils"/>
    </source>
</evidence>
<dbReference type="SMART" id="SM00320">
    <property type="entry name" value="WD40"/>
    <property type="match status" value="3"/>
</dbReference>
<gene>
    <name evidence="7" type="primary">COPA</name>
    <name evidence="7" type="ORF">EVAR_71063_1</name>
</gene>
<dbReference type="PROSITE" id="PS50082">
    <property type="entry name" value="WD_REPEATS_2"/>
    <property type="match status" value="1"/>
</dbReference>
<dbReference type="Pfam" id="PF00400">
    <property type="entry name" value="WD40"/>
    <property type="match status" value="2"/>
</dbReference>
<dbReference type="PROSITE" id="PS50294">
    <property type="entry name" value="WD_REPEATS_REGION"/>
    <property type="match status" value="1"/>
</dbReference>
<dbReference type="SUPFAM" id="SSF50978">
    <property type="entry name" value="WD40 repeat-like"/>
    <property type="match status" value="1"/>
</dbReference>
<dbReference type="Proteomes" id="UP000299102">
    <property type="component" value="Unassembled WGS sequence"/>
</dbReference>
<organism evidence="7 8">
    <name type="scientific">Eumeta variegata</name>
    <name type="common">Bagworm moth</name>
    <name type="synonym">Eumeta japonica</name>
    <dbReference type="NCBI Taxonomy" id="151549"/>
    <lineage>
        <taxon>Eukaryota</taxon>
        <taxon>Metazoa</taxon>
        <taxon>Ecdysozoa</taxon>
        <taxon>Arthropoda</taxon>
        <taxon>Hexapoda</taxon>
        <taxon>Insecta</taxon>
        <taxon>Pterygota</taxon>
        <taxon>Neoptera</taxon>
        <taxon>Endopterygota</taxon>
        <taxon>Lepidoptera</taxon>
        <taxon>Glossata</taxon>
        <taxon>Ditrysia</taxon>
        <taxon>Tineoidea</taxon>
        <taxon>Psychidae</taxon>
        <taxon>Oiketicinae</taxon>
        <taxon>Eumeta</taxon>
    </lineage>
</organism>
<evidence type="ECO:0000256" key="2">
    <source>
        <dbReference type="ARBA" id="ARBA00022574"/>
    </source>
</evidence>
<evidence type="ECO:0000256" key="4">
    <source>
        <dbReference type="PROSITE-ProRule" id="PRU00221"/>
    </source>
</evidence>
<feature type="compositionally biased region" description="Polar residues" evidence="6">
    <location>
        <begin position="19"/>
        <end position="34"/>
    </location>
</feature>
<evidence type="ECO:0000256" key="6">
    <source>
        <dbReference type="SAM" id="MobiDB-lite"/>
    </source>
</evidence>
<sequence>MDDDQDIFDDESTEAANEGPNSGSTTMTYETDQANEFAEESSKQSGRAICPQCKTKSHPKEIRFLYAKRLRAIDRSEEHRMREQLEAQSKVQNLTLELATLKMSYAQVTQKLKALENDNDTLNIMLRNGGGYSCPKQVGHRSSIVYKLFMDRNIEISKEPGCRVLTYAEHQTSIIVSQKSTQNLFPGYGLRVYESTDELSSISEMSATYRHVERLGKKPLKGIIVSPKRPWILVSLHSGVIQLWDYRMHTLLEKFDEHDGPVRGVAFHQQMPLFVSGGDDYKIKADAVVKHVLEGHDRGVNWASFHPTLPLIVSGADDRLVKLWRMNEYKAWEVDTCRGHYNNVSCVLLSSSGSDHFKW</sequence>
<dbReference type="GO" id="GO:0006891">
    <property type="term" value="P:intra-Golgi vesicle-mediated transport"/>
    <property type="evidence" value="ECO:0007669"/>
    <property type="project" value="TreeGrafter"/>
</dbReference>
<keyword evidence="5" id="KW-0175">Coiled coil</keyword>
<dbReference type="GO" id="GO:0006886">
    <property type="term" value="P:intracellular protein transport"/>
    <property type="evidence" value="ECO:0007669"/>
    <property type="project" value="TreeGrafter"/>
</dbReference>
<proteinExistence type="predicted"/>
<dbReference type="InterPro" id="IPR001680">
    <property type="entry name" value="WD40_rpt"/>
</dbReference>
<evidence type="ECO:0000313" key="8">
    <source>
        <dbReference type="Proteomes" id="UP000299102"/>
    </source>
</evidence>
<evidence type="ECO:0000313" key="7">
    <source>
        <dbReference type="EMBL" id="GBP15843.1"/>
    </source>
</evidence>
<dbReference type="PANTHER" id="PTHR19876:SF1">
    <property type="entry name" value="COATOMER SUBUNIT ALPHA"/>
    <property type="match status" value="1"/>
</dbReference>
<dbReference type="AlphaFoldDB" id="A0A4C1TPE0"/>
<dbReference type="GO" id="GO:0006888">
    <property type="term" value="P:endoplasmic reticulum to Golgi vesicle-mediated transport"/>
    <property type="evidence" value="ECO:0007669"/>
    <property type="project" value="TreeGrafter"/>
</dbReference>
<reference evidence="7 8" key="1">
    <citation type="journal article" date="2019" name="Commun. Biol.">
        <title>The bagworm genome reveals a unique fibroin gene that provides high tensile strength.</title>
        <authorList>
            <person name="Kono N."/>
            <person name="Nakamura H."/>
            <person name="Ohtoshi R."/>
            <person name="Tomita M."/>
            <person name="Numata K."/>
            <person name="Arakawa K."/>
        </authorList>
    </citation>
    <scope>NUCLEOTIDE SEQUENCE [LARGE SCALE GENOMIC DNA]</scope>
</reference>
<feature type="coiled-coil region" evidence="5">
    <location>
        <begin position="91"/>
        <end position="125"/>
    </location>
</feature>
<dbReference type="STRING" id="151549.A0A4C1TPE0"/>
<dbReference type="EMBL" id="BGZK01005878">
    <property type="protein sequence ID" value="GBP15843.1"/>
    <property type="molecule type" value="Genomic_DNA"/>
</dbReference>
<dbReference type="GO" id="GO:0006890">
    <property type="term" value="P:retrograde vesicle-mediated transport, Golgi to endoplasmic reticulum"/>
    <property type="evidence" value="ECO:0007669"/>
    <property type="project" value="TreeGrafter"/>
</dbReference>
<evidence type="ECO:0000256" key="3">
    <source>
        <dbReference type="ARBA" id="ARBA00022737"/>
    </source>
</evidence>
<feature type="repeat" description="WD" evidence="4">
    <location>
        <begin position="293"/>
        <end position="327"/>
    </location>
</feature>
<keyword evidence="2 4" id="KW-0853">WD repeat</keyword>
<dbReference type="GO" id="GO:0030126">
    <property type="term" value="C:COPI vesicle coat"/>
    <property type="evidence" value="ECO:0007669"/>
    <property type="project" value="TreeGrafter"/>
</dbReference>
<protein>
    <submittedName>
        <fullName evidence="7">Coatomer subunit alpha Proxenin</fullName>
    </submittedName>
</protein>
<comment type="caution">
    <text evidence="7">The sequence shown here is derived from an EMBL/GenBank/DDBJ whole genome shotgun (WGS) entry which is preliminary data.</text>
</comment>
<comment type="subcellular location">
    <subcellularLocation>
        <location evidence="1">Cytoplasmic vesicle</location>
        <location evidence="1">COPI-coated vesicle membrane</location>
        <topology evidence="1">Peripheral membrane protein</topology>
        <orientation evidence="1">Cytoplasmic side</orientation>
    </subcellularLocation>
</comment>
<dbReference type="InterPro" id="IPR050844">
    <property type="entry name" value="Coatomer_complex_subunit"/>
</dbReference>
<feature type="compositionally biased region" description="Acidic residues" evidence="6">
    <location>
        <begin position="1"/>
        <end position="13"/>
    </location>
</feature>
<accession>A0A4C1TPE0</accession>